<dbReference type="AlphaFoldDB" id="A0A3S0VNB8"/>
<comment type="caution">
    <text evidence="1">The sequence shown here is derived from an EMBL/GenBank/DDBJ whole genome shotgun (WGS) entry which is preliminary data.</text>
</comment>
<reference evidence="1 2" key="1">
    <citation type="submission" date="2018-12" db="EMBL/GenBank/DDBJ databases">
        <title>Bacillus chawlae sp. nov., Bacillus glennii sp. nov., and Bacillus saganii sp. nov. Isolated from the Vehicle Assembly Building at Kennedy Space Center where the Viking Spacecraft were Assembled.</title>
        <authorList>
            <person name="Seuylemezian A."/>
            <person name="Vaishampayan P."/>
        </authorList>
    </citation>
    <scope>NUCLEOTIDE SEQUENCE [LARGE SCALE GENOMIC DNA]</scope>
    <source>
        <strain evidence="1 2">L5</strain>
    </source>
</reference>
<dbReference type="EMBL" id="RYZZ01000005">
    <property type="protein sequence ID" value="RUQ31446.1"/>
    <property type="molecule type" value="Genomic_DNA"/>
</dbReference>
<dbReference type="Proteomes" id="UP000267430">
    <property type="component" value="Unassembled WGS sequence"/>
</dbReference>
<dbReference type="InterPro" id="IPR030911">
    <property type="entry name" value="Sec_acc_SLAP"/>
</dbReference>
<gene>
    <name evidence="1" type="ORF">ELQ35_03605</name>
</gene>
<accession>A0A3S0VNB8</accession>
<protein>
    <submittedName>
        <fullName evidence="1">Accessory Sec system S-layer assembly protein</fullName>
    </submittedName>
</protein>
<proteinExistence type="predicted"/>
<evidence type="ECO:0000313" key="2">
    <source>
        <dbReference type="Proteomes" id="UP000267430"/>
    </source>
</evidence>
<dbReference type="NCBIfam" id="TIGR04398">
    <property type="entry name" value="SLAP_DUP"/>
    <property type="match status" value="2"/>
</dbReference>
<evidence type="ECO:0000313" key="1">
    <source>
        <dbReference type="EMBL" id="RUQ31446.1"/>
    </source>
</evidence>
<keyword evidence="2" id="KW-1185">Reference proteome</keyword>
<sequence>MALFRRGKKDQQDPIAVTIEESVEQELTQAGVTTVLSFHPEWEEEPQERFVYQYHHQQLPKLKPNQISISGIKLIDYEEGFVVVAFLRNTLSKPIKFEAVDLFLLDDKGNPFAKRQFELDEIGEIPPFSCRPWRFLFEKEDKLTETIPVNDNWKIAFELQSHSSEDTTHNLDLESTWENKISPAQRQHLEQTVHNLPKLSHGEINFMGIEATFVQDGAFAVTILIRNGSNKNIQLEQIPLVVEDGDADIICQGGFQLNNFEVKANTSKPWTFIFPAELVQKPEPNMSRWKVYQPTQQ</sequence>
<organism evidence="1 2">
    <name type="scientific">Peribacillus cavernae</name>
    <dbReference type="NCBI Taxonomy" id="1674310"/>
    <lineage>
        <taxon>Bacteria</taxon>
        <taxon>Bacillati</taxon>
        <taxon>Bacillota</taxon>
        <taxon>Bacilli</taxon>
        <taxon>Bacillales</taxon>
        <taxon>Bacillaceae</taxon>
        <taxon>Peribacillus</taxon>
    </lineage>
</organism>
<dbReference type="RefSeq" id="WP_126863469.1">
    <property type="nucleotide sequence ID" value="NZ_JAUSTX010000004.1"/>
</dbReference>
<dbReference type="InterPro" id="IPR030910">
    <property type="entry name" value="SLAP_dom"/>
</dbReference>
<name>A0A3S0VNB8_9BACI</name>
<dbReference type="NCBIfam" id="TIGR04399">
    <property type="entry name" value="acc_Sec_SLAP"/>
    <property type="match status" value="1"/>
</dbReference>
<dbReference type="OrthoDB" id="1907642at2"/>